<feature type="signal peptide" evidence="5">
    <location>
        <begin position="1"/>
        <end position="20"/>
    </location>
</feature>
<dbReference type="SUPFAM" id="SSF56176">
    <property type="entry name" value="FAD-binding/transporter-associated domain-like"/>
    <property type="match status" value="1"/>
</dbReference>
<reference evidence="7 8" key="1">
    <citation type="journal article" date="2018" name="IMA Fungus">
        <title>IMA Genome-F 9: Draft genome sequence of Annulohypoxylon stygium, Aspergillus mulundensis, Berkeleyomyces basicola (syn. Thielaviopsis basicola), Ceratocystis smalleyi, two Cercospora beticola strains, Coleophoma cylindrospora, Fusarium fracticaudum, Phialophora cf. hyalina, and Morchella septimelata.</title>
        <authorList>
            <person name="Wingfield B.D."/>
            <person name="Bills G.F."/>
            <person name="Dong Y."/>
            <person name="Huang W."/>
            <person name="Nel W.J."/>
            <person name="Swalarsk-Parry B.S."/>
            <person name="Vaghefi N."/>
            <person name="Wilken P.M."/>
            <person name="An Z."/>
            <person name="de Beer Z.W."/>
            <person name="De Vos L."/>
            <person name="Chen L."/>
            <person name="Duong T.A."/>
            <person name="Gao Y."/>
            <person name="Hammerbacher A."/>
            <person name="Kikkert J.R."/>
            <person name="Li Y."/>
            <person name="Li H."/>
            <person name="Li K."/>
            <person name="Li Q."/>
            <person name="Liu X."/>
            <person name="Ma X."/>
            <person name="Naidoo K."/>
            <person name="Pethybridge S.J."/>
            <person name="Sun J."/>
            <person name="Steenkamp E.T."/>
            <person name="van der Nest M.A."/>
            <person name="van Wyk S."/>
            <person name="Wingfield M.J."/>
            <person name="Xiong C."/>
            <person name="Yue Q."/>
            <person name="Zhang X."/>
        </authorList>
    </citation>
    <scope>NUCLEOTIDE SEQUENCE [LARGE SCALE GENOMIC DNA]</scope>
    <source>
        <strain evidence="7 8">BP6252</strain>
    </source>
</reference>
<evidence type="ECO:0000313" key="8">
    <source>
        <dbReference type="Proteomes" id="UP000256645"/>
    </source>
</evidence>
<feature type="domain" description="FAD-binding PCMH-type" evidence="6">
    <location>
        <begin position="76"/>
        <end position="247"/>
    </location>
</feature>
<dbReference type="EMBL" id="PDLM01000006">
    <property type="protein sequence ID" value="RDW74827.1"/>
    <property type="molecule type" value="Genomic_DNA"/>
</dbReference>
<evidence type="ECO:0000256" key="2">
    <source>
        <dbReference type="ARBA" id="ARBA00022630"/>
    </source>
</evidence>
<dbReference type="InterPro" id="IPR006094">
    <property type="entry name" value="Oxid_FAD_bind_N"/>
</dbReference>
<evidence type="ECO:0000256" key="1">
    <source>
        <dbReference type="ARBA" id="ARBA00005466"/>
    </source>
</evidence>
<dbReference type="InterPro" id="IPR050416">
    <property type="entry name" value="FAD-linked_Oxidoreductase"/>
</dbReference>
<evidence type="ECO:0000256" key="5">
    <source>
        <dbReference type="SAM" id="SignalP"/>
    </source>
</evidence>
<dbReference type="AlphaFoldDB" id="A0A3D8RL99"/>
<keyword evidence="3" id="KW-0274">FAD</keyword>
<dbReference type="PROSITE" id="PS51387">
    <property type="entry name" value="FAD_PCMH"/>
    <property type="match status" value="1"/>
</dbReference>
<dbReference type="Pfam" id="PF01565">
    <property type="entry name" value="FAD_binding_4"/>
    <property type="match status" value="1"/>
</dbReference>
<proteinExistence type="inferred from homology"/>
<dbReference type="GO" id="GO:0016491">
    <property type="term" value="F:oxidoreductase activity"/>
    <property type="evidence" value="ECO:0007669"/>
    <property type="project" value="UniProtKB-KW"/>
</dbReference>
<feature type="chain" id="PRO_5017544274" description="FAD-binding PCMH-type domain-containing protein" evidence="5">
    <location>
        <begin position="21"/>
        <end position="509"/>
    </location>
</feature>
<dbReference type="PANTHER" id="PTHR42973:SF53">
    <property type="entry name" value="FAD-BINDING PCMH-TYPE DOMAIN-CONTAINING PROTEIN-RELATED"/>
    <property type="match status" value="1"/>
</dbReference>
<dbReference type="InterPro" id="IPR036318">
    <property type="entry name" value="FAD-bd_PCMH-like_sf"/>
</dbReference>
<name>A0A3D8RL99_9HELO</name>
<protein>
    <recommendedName>
        <fullName evidence="6">FAD-binding PCMH-type domain-containing protein</fullName>
    </recommendedName>
</protein>
<organism evidence="7 8">
    <name type="scientific">Coleophoma cylindrospora</name>
    <dbReference type="NCBI Taxonomy" id="1849047"/>
    <lineage>
        <taxon>Eukaryota</taxon>
        <taxon>Fungi</taxon>
        <taxon>Dikarya</taxon>
        <taxon>Ascomycota</taxon>
        <taxon>Pezizomycotina</taxon>
        <taxon>Leotiomycetes</taxon>
        <taxon>Helotiales</taxon>
        <taxon>Dermateaceae</taxon>
        <taxon>Coleophoma</taxon>
    </lineage>
</organism>
<sequence>MLFSKSSLSGSLLAAAVANAQNATSLNTTSTIPSVNLLTGANCACTQLAAQYGSVVLTSNSTNYTEETINYWDTRADLLPSCIFMPTDADQVSTAVNTFTSCGTQFAIRGGGHMNFPGSNNINGGVLLALNDMSVLKVAADNSSIEVGPGNRWVDVYEALAPYGLYCIGGRLKTIGVSGLELIGGFHYLINTYGMAMDNVLSYDVVLGNGTQVVANKTSNPDLFWALKGGAGNFGIVTKYTIQALPIPLISTTIQSFDEAAVPDFIAATVDLALNDGPDIAAGSVISISYNATTKTMSPSLLGVQVGDVSPPSRFANFSAIPSVATINNVSAPIVWHSQLDSPNQMFRVQFAHKTVKPDYDHLYNIYKAWKVALDDVQDVEGLYPTFVMNILPASALSVAKNNGIGNTWGLDDDQSYILWQLSTGWANADDDLRMTNWARSFVDYWHLEGQSLGLASEFLYMGDAGEFQDPFAGFPIANVQKMRSIRDVYDPLKVFSRLNWGGFKLGSA</sequence>
<dbReference type="STRING" id="1849047.A0A3D8RL99"/>
<dbReference type="OrthoDB" id="2151789at2759"/>
<evidence type="ECO:0000256" key="4">
    <source>
        <dbReference type="ARBA" id="ARBA00023002"/>
    </source>
</evidence>
<accession>A0A3D8RL99</accession>
<keyword evidence="8" id="KW-1185">Reference proteome</keyword>
<dbReference type="InterPro" id="IPR016169">
    <property type="entry name" value="FAD-bd_PCMH_sub2"/>
</dbReference>
<dbReference type="PANTHER" id="PTHR42973">
    <property type="entry name" value="BINDING OXIDOREDUCTASE, PUTATIVE (AFU_ORTHOLOGUE AFUA_1G17690)-RELATED"/>
    <property type="match status" value="1"/>
</dbReference>
<evidence type="ECO:0000313" key="7">
    <source>
        <dbReference type="EMBL" id="RDW74827.1"/>
    </source>
</evidence>
<evidence type="ECO:0000259" key="6">
    <source>
        <dbReference type="PROSITE" id="PS51387"/>
    </source>
</evidence>
<dbReference type="GO" id="GO:0071949">
    <property type="term" value="F:FAD binding"/>
    <property type="evidence" value="ECO:0007669"/>
    <property type="project" value="InterPro"/>
</dbReference>
<keyword evidence="5" id="KW-0732">Signal</keyword>
<comment type="caution">
    <text evidence="7">The sequence shown here is derived from an EMBL/GenBank/DDBJ whole genome shotgun (WGS) entry which is preliminary data.</text>
</comment>
<dbReference type="Proteomes" id="UP000256645">
    <property type="component" value="Unassembled WGS sequence"/>
</dbReference>
<gene>
    <name evidence="7" type="ORF">BP6252_05969</name>
</gene>
<dbReference type="InterPro" id="IPR016166">
    <property type="entry name" value="FAD-bd_PCMH"/>
</dbReference>
<keyword evidence="4" id="KW-0560">Oxidoreductase</keyword>
<dbReference type="Gene3D" id="3.30.465.10">
    <property type="match status" value="1"/>
</dbReference>
<evidence type="ECO:0000256" key="3">
    <source>
        <dbReference type="ARBA" id="ARBA00022827"/>
    </source>
</evidence>
<comment type="similarity">
    <text evidence="1">Belongs to the oxygen-dependent FAD-linked oxidoreductase family.</text>
</comment>
<keyword evidence="2" id="KW-0285">Flavoprotein</keyword>